<dbReference type="InterPro" id="IPR013877">
    <property type="entry name" value="YAP-bd/ALF4/Glomulin"/>
</dbReference>
<protein>
    <submittedName>
        <fullName evidence="2">Uncharacterized protein</fullName>
    </submittedName>
</protein>
<keyword evidence="1" id="KW-0812">Transmembrane</keyword>
<name>A0A4S4LCX0_9AGAM</name>
<dbReference type="Proteomes" id="UP000310158">
    <property type="component" value="Unassembled WGS sequence"/>
</dbReference>
<evidence type="ECO:0000313" key="3">
    <source>
        <dbReference type="Proteomes" id="UP000310158"/>
    </source>
</evidence>
<feature type="transmembrane region" description="Helical" evidence="1">
    <location>
        <begin position="484"/>
        <end position="511"/>
    </location>
</feature>
<dbReference type="EMBL" id="SGPL01000618">
    <property type="protein sequence ID" value="THH09624.1"/>
    <property type="molecule type" value="Genomic_DNA"/>
</dbReference>
<reference evidence="2 3" key="1">
    <citation type="submission" date="2019-02" db="EMBL/GenBank/DDBJ databases">
        <title>Genome sequencing of the rare red list fungi Bondarzewia mesenterica.</title>
        <authorList>
            <person name="Buettner E."/>
            <person name="Kellner H."/>
        </authorList>
    </citation>
    <scope>NUCLEOTIDE SEQUENCE [LARGE SCALE GENOMIC DNA]</scope>
    <source>
        <strain evidence="2 3">DSM 108281</strain>
    </source>
</reference>
<keyword evidence="1" id="KW-0472">Membrane</keyword>
<keyword evidence="3" id="KW-1185">Reference proteome</keyword>
<dbReference type="AlphaFoldDB" id="A0A4S4LCX0"/>
<sequence>MEVIPRVLRSDREGAGEVLTMVGEWGSAKEVVMAAQECVEWLGRVLGGRELEDGVEGEGGEGGEEEEDLGDAARAVKIFVRLLSLYASAIPRLKTRKSSAETLRSVLPDLERLVWLVAAEASVMEGRVLIDSAAGLVSKVVPWVRARAEDDSHEVLSLSLTERGTLCRKVLLASFLDAVLEACGDKIGSSLAHRTFEATARVVRSGVRSDWEEGRDVMLRAIDASNALGRSFDSLQSRPTIASLILIAHTPLPTQPDVALLTAMFPVVISSLQTNTALDETLHLLLTLLSRSSDTSTDIPPDILLPLTALLPPICSVHPDPSTRYLTFRLLANALHMAQPPIRLQVLRTLLSPSETVFPQMRTAAVTLVKESVLRALANPTASAPQDVFARPELLEAVGSFVFRTDPPGLFDGEDGVALAEFVGSSEPARLVECLGFYLVLLKRDVENKTGVRDLDFISGIERSFLSPMRSRVASWLDTLGGEWGFFFFFFFFFFSCVGKGVWTLSVFCFLSYWLSRAIPLIAATDDLHDIMPLAALQMNIQLVDAAVREIVPA</sequence>
<dbReference type="SUPFAM" id="SSF48371">
    <property type="entry name" value="ARM repeat"/>
    <property type="match status" value="1"/>
</dbReference>
<evidence type="ECO:0000313" key="2">
    <source>
        <dbReference type="EMBL" id="THH09624.1"/>
    </source>
</evidence>
<comment type="caution">
    <text evidence="2">The sequence shown here is derived from an EMBL/GenBank/DDBJ whole genome shotgun (WGS) entry which is preliminary data.</text>
</comment>
<gene>
    <name evidence="2" type="ORF">EW146_g8633</name>
</gene>
<dbReference type="Pfam" id="PF08568">
    <property type="entry name" value="Kinetochor_Ybp2"/>
    <property type="match status" value="1"/>
</dbReference>
<proteinExistence type="predicted"/>
<organism evidence="2 3">
    <name type="scientific">Bondarzewia mesenterica</name>
    <dbReference type="NCBI Taxonomy" id="1095465"/>
    <lineage>
        <taxon>Eukaryota</taxon>
        <taxon>Fungi</taxon>
        <taxon>Dikarya</taxon>
        <taxon>Basidiomycota</taxon>
        <taxon>Agaricomycotina</taxon>
        <taxon>Agaricomycetes</taxon>
        <taxon>Russulales</taxon>
        <taxon>Bondarzewiaceae</taxon>
        <taxon>Bondarzewia</taxon>
    </lineage>
</organism>
<dbReference type="InterPro" id="IPR016024">
    <property type="entry name" value="ARM-type_fold"/>
</dbReference>
<accession>A0A4S4LCX0</accession>
<dbReference type="OrthoDB" id="5396786at2759"/>
<evidence type="ECO:0000256" key="1">
    <source>
        <dbReference type="SAM" id="Phobius"/>
    </source>
</evidence>
<keyword evidence="1" id="KW-1133">Transmembrane helix</keyword>